<dbReference type="Proteomes" id="UP001597128">
    <property type="component" value="Unassembled WGS sequence"/>
</dbReference>
<evidence type="ECO:0000256" key="2">
    <source>
        <dbReference type="SAM" id="SignalP"/>
    </source>
</evidence>
<protein>
    <submittedName>
        <fullName evidence="3">Uncharacterized protein</fullName>
    </submittedName>
</protein>
<accession>A0ABW3F686</accession>
<sequence length="110" mass="11803">MAIQFLPIITAFAPYIAQVATAAIPAFTPKPEVAKVDPLLTKQIEELQSAATQNAESLHVLAEKMQLAIQGIEAAAQKAQKQVTAYKTMLFLSLALSTASLGLCAYMLIR</sequence>
<feature type="signal peptide" evidence="2">
    <location>
        <begin position="1"/>
        <end position="22"/>
    </location>
</feature>
<keyword evidence="1" id="KW-1133">Transmembrane helix</keyword>
<proteinExistence type="predicted"/>
<evidence type="ECO:0000256" key="1">
    <source>
        <dbReference type="SAM" id="Phobius"/>
    </source>
</evidence>
<keyword evidence="4" id="KW-1185">Reference proteome</keyword>
<dbReference type="RefSeq" id="WP_379055992.1">
    <property type="nucleotide sequence ID" value="NZ_JBHTKB010000001.1"/>
</dbReference>
<reference evidence="4" key="1">
    <citation type="journal article" date="2019" name="Int. J. Syst. Evol. Microbiol.">
        <title>The Global Catalogue of Microorganisms (GCM) 10K type strain sequencing project: providing services to taxonomists for standard genome sequencing and annotation.</title>
        <authorList>
            <consortium name="The Broad Institute Genomics Platform"/>
            <consortium name="The Broad Institute Genome Sequencing Center for Infectious Disease"/>
            <person name="Wu L."/>
            <person name="Ma J."/>
        </authorList>
    </citation>
    <scope>NUCLEOTIDE SEQUENCE [LARGE SCALE GENOMIC DNA]</scope>
    <source>
        <strain evidence="4">CCUG 58412</strain>
    </source>
</reference>
<keyword evidence="2" id="KW-0732">Signal</keyword>
<dbReference type="EMBL" id="JBHTKB010000001">
    <property type="protein sequence ID" value="MFD0912825.1"/>
    <property type="molecule type" value="Genomic_DNA"/>
</dbReference>
<feature type="transmembrane region" description="Helical" evidence="1">
    <location>
        <begin position="89"/>
        <end position="109"/>
    </location>
</feature>
<evidence type="ECO:0000313" key="3">
    <source>
        <dbReference type="EMBL" id="MFD0912825.1"/>
    </source>
</evidence>
<organism evidence="3 4">
    <name type="scientific">Methylophilus luteus</name>
    <dbReference type="NCBI Taxonomy" id="640108"/>
    <lineage>
        <taxon>Bacteria</taxon>
        <taxon>Pseudomonadati</taxon>
        <taxon>Pseudomonadota</taxon>
        <taxon>Betaproteobacteria</taxon>
        <taxon>Nitrosomonadales</taxon>
        <taxon>Methylophilaceae</taxon>
        <taxon>Methylophilus</taxon>
    </lineage>
</organism>
<keyword evidence="1" id="KW-0472">Membrane</keyword>
<keyword evidence="1" id="KW-0812">Transmembrane</keyword>
<evidence type="ECO:0000313" key="4">
    <source>
        <dbReference type="Proteomes" id="UP001597128"/>
    </source>
</evidence>
<feature type="chain" id="PRO_5045811281" evidence="2">
    <location>
        <begin position="23"/>
        <end position="110"/>
    </location>
</feature>
<comment type="caution">
    <text evidence="3">The sequence shown here is derived from an EMBL/GenBank/DDBJ whole genome shotgun (WGS) entry which is preliminary data.</text>
</comment>
<name>A0ABW3F686_9PROT</name>
<gene>
    <name evidence="3" type="ORF">ACFQ1Z_04635</name>
</gene>